<dbReference type="EMBL" id="LT635657">
    <property type="protein sequence ID" value="SGZ37762.1"/>
    <property type="molecule type" value="Genomic_DNA"/>
</dbReference>
<organism evidence="2">
    <name type="scientific">Aeromonas veronii</name>
    <dbReference type="NCBI Taxonomy" id="654"/>
    <lineage>
        <taxon>Bacteria</taxon>
        <taxon>Pseudomonadati</taxon>
        <taxon>Pseudomonadota</taxon>
        <taxon>Gammaproteobacteria</taxon>
        <taxon>Aeromonadales</taxon>
        <taxon>Aeromonadaceae</taxon>
        <taxon>Aeromonas</taxon>
    </lineage>
</organism>
<accession>A0A1L0AT62</accession>
<dbReference type="RefSeq" id="WP_176455146.1">
    <property type="nucleotide sequence ID" value="NZ_JBMJZR010000071.1"/>
</dbReference>
<geneLocation type="plasmid" evidence="2">
    <name>9716_6_48</name>
</geneLocation>
<feature type="domain" description="Phage MuF C-terminal" evidence="1">
    <location>
        <begin position="68"/>
        <end position="158"/>
    </location>
</feature>
<reference evidence="2" key="2">
    <citation type="submission" date="2016-11" db="EMBL/GenBank/DDBJ databases">
        <authorList>
            <person name="Jaros S."/>
            <person name="Januszkiewicz K."/>
            <person name="Wedrychowicz H."/>
        </authorList>
    </citation>
    <scope>NUCLEOTIDE SEQUENCE</scope>
    <source>
        <strain evidence="2">9716_6_48</strain>
        <plasmid evidence="2">9716_6_48</plasmid>
    </source>
</reference>
<evidence type="ECO:0000259" key="1">
    <source>
        <dbReference type="Pfam" id="PF18819"/>
    </source>
</evidence>
<sequence length="161" mass="17830">MDKKQEEDALHNNFRTLVQAVIKAGMNGTPMHERILELGPTPQLLIDHGFPALPLIIKAKTIDKICFDHGIATTVIERMPKLIATPTHIFRSGSPTAIDGSVIVVTIEMKSAAPIIIAVQKNKRTGRREVNEIASMYAKEGPNPIKKWSEEGLLLWDSTKN</sequence>
<protein>
    <recommendedName>
        <fullName evidence="1">Phage MuF C-terminal domain-containing protein</fullName>
    </recommendedName>
</protein>
<keyword evidence="2" id="KW-0614">Plasmid</keyword>
<dbReference type="Pfam" id="PF18819">
    <property type="entry name" value="MuF_C"/>
    <property type="match status" value="1"/>
</dbReference>
<dbReference type="InterPro" id="IPR041131">
    <property type="entry name" value="MuF_C"/>
</dbReference>
<dbReference type="AlphaFoldDB" id="A0A1L0AT62"/>
<reference evidence="2" key="1">
    <citation type="submission" date="2016-11" db="EMBL/GenBank/DDBJ databases">
        <title>Aeromonas genus plasmids.</title>
        <authorList>
            <person name="Klemm E.J."/>
            <person name="Page A.J."/>
        </authorList>
    </citation>
    <scope>NUCLEOTIDE SEQUENCE [LARGE SCALE GENOMIC DNA]</scope>
    <source>
        <strain evidence="2">9716_6_48</strain>
        <plasmid evidence="2">9716_6_48</plasmid>
    </source>
</reference>
<proteinExistence type="predicted"/>
<evidence type="ECO:0000313" key="2">
    <source>
        <dbReference type="EMBL" id="SGZ37762.1"/>
    </source>
</evidence>
<name>A0A1L0AT62_AERVE</name>